<organism evidence="1 2">
    <name type="scientific">Polaribacter glomeratus</name>
    <dbReference type="NCBI Taxonomy" id="102"/>
    <lineage>
        <taxon>Bacteria</taxon>
        <taxon>Pseudomonadati</taxon>
        <taxon>Bacteroidota</taxon>
        <taxon>Flavobacteriia</taxon>
        <taxon>Flavobacteriales</taxon>
        <taxon>Flavobacteriaceae</taxon>
    </lineage>
</organism>
<reference evidence="1 2" key="1">
    <citation type="submission" date="2016-12" db="EMBL/GenBank/DDBJ databases">
        <title>Trade-off between light-utilization and light-protection in marine flavobacteria.</title>
        <authorList>
            <person name="Kumagai Y."/>
            <person name="Yoshizawa S."/>
            <person name="Kogure K."/>
            <person name="Iwasaki W."/>
        </authorList>
    </citation>
    <scope>NUCLEOTIDE SEQUENCE [LARGE SCALE GENOMIC DNA]</scope>
    <source>
        <strain evidence="1 2">ATCC 43844</strain>
    </source>
</reference>
<gene>
    <name evidence="1" type="ORF">BTO16_02330</name>
</gene>
<dbReference type="RefSeq" id="WP_105020055.1">
    <property type="nucleotide sequence ID" value="NZ_MSCM01000001.1"/>
</dbReference>
<keyword evidence="2" id="KW-1185">Reference proteome</keyword>
<dbReference type="AlphaFoldDB" id="A0A2S7WV58"/>
<dbReference type="Proteomes" id="UP000239068">
    <property type="component" value="Unassembled WGS sequence"/>
</dbReference>
<dbReference type="OrthoDB" id="1428739at2"/>
<sequence length="323" mass="38111">MEHKYFGILTEEMYNSFSDKEMFNFLNDNNLIELYTNLTVNHKRNTNQKNGFEIFAKPNQNETAYSFSDKLVHEVYAFIKLLIIGSINTNLLIFNSDFEINNFGFSDKKMKKSALKIFKNYFFDLVNKQQIISDKNTGKELDNQKMIPALKKVQNSLFEKLKEEETIITCYLFGYIDHFDKEFLDKDPILLEIYEFENKLNIIIELNKKFQFEKDDIFISKSIAQVTYEKFPDEFDSIEVLEFIELIMNDSKYQFRKFALGLFYALKMELNLTTISAEGFNQLLTECFNCNFKNLSLGNSSAKSHVEKVEMFISKYQIFISKS</sequence>
<dbReference type="EMBL" id="MSCM01000001">
    <property type="protein sequence ID" value="PQJ81480.1"/>
    <property type="molecule type" value="Genomic_DNA"/>
</dbReference>
<evidence type="ECO:0000313" key="1">
    <source>
        <dbReference type="EMBL" id="PQJ81480.1"/>
    </source>
</evidence>
<comment type="caution">
    <text evidence="1">The sequence shown here is derived from an EMBL/GenBank/DDBJ whole genome shotgun (WGS) entry which is preliminary data.</text>
</comment>
<evidence type="ECO:0000313" key="2">
    <source>
        <dbReference type="Proteomes" id="UP000239068"/>
    </source>
</evidence>
<protein>
    <submittedName>
        <fullName evidence="1">Uncharacterized protein</fullName>
    </submittedName>
</protein>
<proteinExistence type="predicted"/>
<name>A0A2S7WV58_9FLAO</name>
<accession>A0A2S7WV58</accession>